<accession>A0A8S1ZZG5</accession>
<reference evidence="21" key="1">
    <citation type="submission" date="2021-01" db="EMBL/GenBank/DDBJ databases">
        <authorList>
            <person name="Bezrukov I."/>
        </authorList>
    </citation>
    <scope>NUCLEOTIDE SEQUENCE</scope>
</reference>
<dbReference type="NCBIfam" id="TIGR01494">
    <property type="entry name" value="ATPase_P-type"/>
    <property type="match status" value="3"/>
</dbReference>
<comment type="catalytic activity">
    <reaction evidence="17 19">
        <text>Ca(2+)(in) + ATP + H2O = Ca(2+)(out) + ADP + phosphate + H(+)</text>
        <dbReference type="Rhea" id="RHEA:18105"/>
        <dbReference type="ChEBI" id="CHEBI:15377"/>
        <dbReference type="ChEBI" id="CHEBI:15378"/>
        <dbReference type="ChEBI" id="CHEBI:29108"/>
        <dbReference type="ChEBI" id="CHEBI:30616"/>
        <dbReference type="ChEBI" id="CHEBI:43474"/>
        <dbReference type="ChEBI" id="CHEBI:456216"/>
        <dbReference type="EC" id="7.2.2.10"/>
    </reaction>
</comment>
<sequence>MRRNVSDHAEKKNKVGVEVLLELPKTLSKSNKKWQLAFIKIYCSRTLLNCAKHAIRKPGLFPRSLSYTAIDLDHHQDDHHGDDHFKIDTETLNDLVKNKNQEKLESLGGPNGLVTALKTNTRLGINEDGDEIQRRRSTFGSNTYTRQPSKSLFYFVVEAFKDLTILILLGCATLSLGFGIKEHGLKEGWYDGGSIFVAVFLVVAVSAVSNFRQNRQFDKLSKVSSNIKIDVVRNGRRQEISIFDIVVGDIVCLNIGDQVPADGVFVEGHLLHVDESSMTGESDHVEVSLSGNTFLFSGTKIADGFGKMAVTSVGMNTAWGQMMSHISRDTNEQTPLQSRLDKLTSSIGKVGLLVAFLVLLVLLIRYFTGTTKDENGNREYNGKRTKSDEIVNAVVKMVAAAVTIIVVAIPEGLPLAVTLTLAYSMKRMMKDNAMVRKLSACETMGSATVICTDKTGTLTLNQMKVTDFWFGLESGKASSVSQKVVELFHQGVAMNTTGSVFKAKTGTEYEFSGSPTEKAILSWAVEELNMDMEEVIQEHNVVHVEGFNSEKKRSGVLIKKKKGENTENNVVHWKGAAEKILAMCSTFYDGSGVVREIKEDDKVQFEKIIQSMAAKSLRCIAFAYSEDNDDIKKLKEENLSLLGIIGIKDPCRPGVKKAVEDCQFAGVNIKMITGDNIFTARAIGVECGILTPEDEMNNEAVLEGEEFRNYTQEERLKKVERIKVMARSSPFDKLLMVKCLKELGHVVAVTGDGTNDAPALKEADIGLSMGIQGTEVAKESSDIVILDDNFASVATVLKWGRCVYNNIQKFIQFQLTVNVAALVINFVAAVSAGDVPLTAVQLLWVNLIMDTLGALALATEKPTNDLMKKKPIGRVAPLITNIMWRNLLAQAFYQISVLLVLQFRGRSIFDVTEKVKNTLIFNTFVLCQVFNEFNARSLEKKNVFKGLHKNRLFIGIIVVTVVLQVVMVEFLKRFADTERLNLGQWGVCIAIAAASWPIGWLVKSVPVPERHFFSYLKWKKRS</sequence>
<dbReference type="InterPro" id="IPR008250">
    <property type="entry name" value="ATPase_P-typ_transduc_dom_A_sf"/>
</dbReference>
<dbReference type="SUPFAM" id="SSF56784">
    <property type="entry name" value="HAD-like"/>
    <property type="match status" value="1"/>
</dbReference>
<evidence type="ECO:0000256" key="14">
    <source>
        <dbReference type="ARBA" id="ARBA00022990"/>
    </source>
</evidence>
<keyword evidence="16 19" id="KW-0472">Membrane</keyword>
<dbReference type="GO" id="GO:0005886">
    <property type="term" value="C:plasma membrane"/>
    <property type="evidence" value="ECO:0007669"/>
    <property type="project" value="TreeGrafter"/>
</dbReference>
<evidence type="ECO:0000256" key="10">
    <source>
        <dbReference type="ARBA" id="ARBA00022842"/>
    </source>
</evidence>
<dbReference type="Proteomes" id="UP000682877">
    <property type="component" value="Chromosome 3"/>
</dbReference>
<dbReference type="SUPFAM" id="SSF81653">
    <property type="entry name" value="Calcium ATPase, transduction domain A"/>
    <property type="match status" value="1"/>
</dbReference>
<dbReference type="InterPro" id="IPR023214">
    <property type="entry name" value="HAD_sf"/>
</dbReference>
<evidence type="ECO:0000256" key="2">
    <source>
        <dbReference type="ARBA" id="ARBA00006124"/>
    </source>
</evidence>
<dbReference type="SUPFAM" id="SSF81665">
    <property type="entry name" value="Calcium ATPase, transmembrane domain M"/>
    <property type="match status" value="1"/>
</dbReference>
<evidence type="ECO:0000256" key="16">
    <source>
        <dbReference type="ARBA" id="ARBA00023136"/>
    </source>
</evidence>
<dbReference type="PROSITE" id="PS00154">
    <property type="entry name" value="ATPASE_E1_E2"/>
    <property type="match status" value="1"/>
</dbReference>
<dbReference type="GO" id="GO:0046872">
    <property type="term" value="F:metal ion binding"/>
    <property type="evidence" value="ECO:0007669"/>
    <property type="project" value="UniProtKB-KW"/>
</dbReference>
<comment type="subcellular location">
    <subcellularLocation>
        <location evidence="1 19">Membrane</location>
        <topology evidence="1 19">Multi-pass membrane protein</topology>
    </subcellularLocation>
</comment>
<comment type="similarity">
    <text evidence="2 19">Belongs to the cation transport ATPase (P-type) (TC 3.A.3) family. Type IIB subfamily.</text>
</comment>
<dbReference type="FunFam" id="3.40.1110.10:FF:000013">
    <property type="entry name" value="Calcium-transporting ATPase"/>
    <property type="match status" value="1"/>
</dbReference>
<evidence type="ECO:0000256" key="15">
    <source>
        <dbReference type="ARBA" id="ARBA00023065"/>
    </source>
</evidence>
<protein>
    <recommendedName>
        <fullName evidence="19">Calcium-transporting ATPase</fullName>
        <ecNumber evidence="19">7.2.2.10</ecNumber>
    </recommendedName>
</protein>
<dbReference type="InterPro" id="IPR018303">
    <property type="entry name" value="ATPase_P-typ_P_site"/>
</dbReference>
<keyword evidence="7 19" id="KW-0547">Nucleotide-binding</keyword>
<evidence type="ECO:0000256" key="8">
    <source>
        <dbReference type="ARBA" id="ARBA00022837"/>
    </source>
</evidence>
<dbReference type="GO" id="GO:0005516">
    <property type="term" value="F:calmodulin binding"/>
    <property type="evidence" value="ECO:0007669"/>
    <property type="project" value="UniProtKB-KW"/>
</dbReference>
<dbReference type="Gene3D" id="3.40.1110.10">
    <property type="entry name" value="Calcium-transporting ATPase, cytoplasmic domain N"/>
    <property type="match status" value="1"/>
</dbReference>
<dbReference type="GO" id="GO:0005388">
    <property type="term" value="F:P-type calcium transporter activity"/>
    <property type="evidence" value="ECO:0007669"/>
    <property type="project" value="UniProtKB-EC"/>
</dbReference>
<feature type="transmembrane region" description="Helical" evidence="19">
    <location>
        <begin position="192"/>
        <end position="211"/>
    </location>
</feature>
<dbReference type="Gene3D" id="2.70.150.10">
    <property type="entry name" value="Calcium-transporting ATPase, cytoplasmic transduction domain A"/>
    <property type="match status" value="1"/>
</dbReference>
<feature type="transmembrane region" description="Helical" evidence="19">
    <location>
        <begin position="952"/>
        <end position="971"/>
    </location>
</feature>
<evidence type="ECO:0000256" key="5">
    <source>
        <dbReference type="ARBA" id="ARBA00022692"/>
    </source>
</evidence>
<dbReference type="AlphaFoldDB" id="A0A8S1ZZG5"/>
<feature type="domain" description="Cation-transporting P-type ATPase N-terminal" evidence="20">
    <location>
        <begin position="103"/>
        <end position="180"/>
    </location>
</feature>
<dbReference type="InterPro" id="IPR004014">
    <property type="entry name" value="ATPase_P-typ_cation-transptr_N"/>
</dbReference>
<dbReference type="InterPro" id="IPR023298">
    <property type="entry name" value="ATPase_P-typ_TM_dom_sf"/>
</dbReference>
<dbReference type="InterPro" id="IPR006408">
    <property type="entry name" value="P-type_ATPase_IIB"/>
</dbReference>
<dbReference type="InterPro" id="IPR006068">
    <property type="entry name" value="ATPase_P-typ_cation-transptr_C"/>
</dbReference>
<dbReference type="SFLD" id="SFLDS00003">
    <property type="entry name" value="Haloacid_Dehalogenase"/>
    <property type="match status" value="1"/>
</dbReference>
<evidence type="ECO:0000256" key="17">
    <source>
        <dbReference type="ARBA" id="ARBA00048694"/>
    </source>
</evidence>
<evidence type="ECO:0000256" key="18">
    <source>
        <dbReference type="ARBA" id="ARBA00053300"/>
    </source>
</evidence>
<evidence type="ECO:0000256" key="6">
    <source>
        <dbReference type="ARBA" id="ARBA00022723"/>
    </source>
</evidence>
<evidence type="ECO:0000259" key="20">
    <source>
        <dbReference type="SMART" id="SM00831"/>
    </source>
</evidence>
<keyword evidence="11" id="KW-0112">Calmodulin-binding</keyword>
<evidence type="ECO:0000256" key="4">
    <source>
        <dbReference type="ARBA" id="ARBA00022568"/>
    </source>
</evidence>
<dbReference type="EC" id="7.2.2.10" evidence="19"/>
<dbReference type="EMBL" id="LR999453">
    <property type="protein sequence ID" value="CAE5968253.1"/>
    <property type="molecule type" value="Genomic_DNA"/>
</dbReference>
<dbReference type="PRINTS" id="PR00119">
    <property type="entry name" value="CATATPASE"/>
</dbReference>
<keyword evidence="13 19" id="KW-1133">Transmembrane helix</keyword>
<keyword evidence="15 19" id="KW-0406">Ion transport</keyword>
<dbReference type="Pfam" id="PF00689">
    <property type="entry name" value="Cation_ATPase_C"/>
    <property type="match status" value="1"/>
</dbReference>
<feature type="transmembrane region" description="Helical" evidence="19">
    <location>
        <begin position="839"/>
        <end position="858"/>
    </location>
</feature>
<keyword evidence="5 19" id="KW-0812">Transmembrane</keyword>
<dbReference type="NCBIfam" id="TIGR01517">
    <property type="entry name" value="ATPase-IIB_Ca"/>
    <property type="match status" value="1"/>
</dbReference>
<dbReference type="Pfam" id="PF00690">
    <property type="entry name" value="Cation_ATPase_N"/>
    <property type="match status" value="1"/>
</dbReference>
<dbReference type="PRINTS" id="PR00120">
    <property type="entry name" value="HATPASE"/>
</dbReference>
<dbReference type="Pfam" id="PF00122">
    <property type="entry name" value="E1-E2_ATPase"/>
    <property type="match status" value="1"/>
</dbReference>
<evidence type="ECO:0000256" key="3">
    <source>
        <dbReference type="ARBA" id="ARBA00022448"/>
    </source>
</evidence>
<keyword evidence="6" id="KW-0479">Metal-binding</keyword>
<dbReference type="Gene3D" id="3.40.50.1000">
    <property type="entry name" value="HAD superfamily/HAD-like"/>
    <property type="match status" value="1"/>
</dbReference>
<dbReference type="PANTHER" id="PTHR24093:SF434">
    <property type="entry name" value="CALCIUM-TRANSPORTING ATPASE 13, PLASMA MEMBRANE-TYPE-RELATED"/>
    <property type="match status" value="1"/>
</dbReference>
<dbReference type="SUPFAM" id="SSF81660">
    <property type="entry name" value="Metal cation-transporting ATPase, ATP-binding domain N"/>
    <property type="match status" value="1"/>
</dbReference>
<dbReference type="Gene3D" id="1.20.1110.10">
    <property type="entry name" value="Calcium-transporting ATPase, transmembrane domain"/>
    <property type="match status" value="1"/>
</dbReference>
<evidence type="ECO:0000256" key="7">
    <source>
        <dbReference type="ARBA" id="ARBA00022741"/>
    </source>
</evidence>
<dbReference type="FunFam" id="3.40.50.1000:FF:000018">
    <property type="entry name" value="Calcium-transporting ATPase"/>
    <property type="match status" value="1"/>
</dbReference>
<feature type="transmembrane region" description="Helical" evidence="19">
    <location>
        <begin position="397"/>
        <end position="423"/>
    </location>
</feature>
<keyword evidence="4 19" id="KW-0109">Calcium transport</keyword>
<dbReference type="InterPro" id="IPR023299">
    <property type="entry name" value="ATPase_P-typ_cyto_dom_N"/>
</dbReference>
<evidence type="ECO:0000256" key="12">
    <source>
        <dbReference type="ARBA" id="ARBA00022967"/>
    </source>
</evidence>
<dbReference type="SFLD" id="SFLDG00002">
    <property type="entry name" value="C1.7:_P-type_atpase_like"/>
    <property type="match status" value="1"/>
</dbReference>
<feature type="transmembrane region" description="Helical" evidence="19">
    <location>
        <begin position="152"/>
        <end position="180"/>
    </location>
</feature>
<dbReference type="FunFam" id="2.70.150.10:FF:000006">
    <property type="entry name" value="Calcium-transporting ATPase"/>
    <property type="match status" value="1"/>
</dbReference>
<gene>
    <name evidence="21" type="ORF">AARE701A_LOCUS7911</name>
</gene>
<dbReference type="SMART" id="SM00831">
    <property type="entry name" value="Cation_ATPase_N"/>
    <property type="match status" value="1"/>
</dbReference>
<evidence type="ECO:0000313" key="22">
    <source>
        <dbReference type="Proteomes" id="UP000682877"/>
    </source>
</evidence>
<keyword evidence="10" id="KW-0460">Magnesium</keyword>
<comment type="function">
    <text evidence="19">Catalyzes the hydrolysis of ATP coupled with the transport of calcium.</text>
</comment>
<feature type="transmembrane region" description="Helical" evidence="19">
    <location>
        <begin position="983"/>
        <end position="1002"/>
    </location>
</feature>
<dbReference type="PANTHER" id="PTHR24093">
    <property type="entry name" value="CATION TRANSPORTING ATPASE"/>
    <property type="match status" value="1"/>
</dbReference>
<proteinExistence type="inferred from homology"/>
<keyword evidence="14" id="KW-0007">Acetylation</keyword>
<dbReference type="InterPro" id="IPR044492">
    <property type="entry name" value="P_typ_ATPase_HD_dom"/>
</dbReference>
<evidence type="ECO:0000313" key="21">
    <source>
        <dbReference type="EMBL" id="CAE5968253.1"/>
    </source>
</evidence>
<organism evidence="21 22">
    <name type="scientific">Arabidopsis arenosa</name>
    <name type="common">Sand rock-cress</name>
    <name type="synonym">Cardaminopsis arenosa</name>
    <dbReference type="NCBI Taxonomy" id="38785"/>
    <lineage>
        <taxon>Eukaryota</taxon>
        <taxon>Viridiplantae</taxon>
        <taxon>Streptophyta</taxon>
        <taxon>Embryophyta</taxon>
        <taxon>Tracheophyta</taxon>
        <taxon>Spermatophyta</taxon>
        <taxon>Magnoliopsida</taxon>
        <taxon>eudicotyledons</taxon>
        <taxon>Gunneridae</taxon>
        <taxon>Pentapetalae</taxon>
        <taxon>rosids</taxon>
        <taxon>malvids</taxon>
        <taxon>Brassicales</taxon>
        <taxon>Brassicaceae</taxon>
        <taxon>Camelineae</taxon>
        <taxon>Arabidopsis</taxon>
    </lineage>
</organism>
<feature type="transmembrane region" description="Helical" evidence="19">
    <location>
        <begin position="815"/>
        <end position="833"/>
    </location>
</feature>
<evidence type="ECO:0000256" key="9">
    <source>
        <dbReference type="ARBA" id="ARBA00022840"/>
    </source>
</evidence>
<dbReference type="InterPro" id="IPR059000">
    <property type="entry name" value="ATPase_P-type_domA"/>
</dbReference>
<keyword evidence="22" id="KW-1185">Reference proteome</keyword>
<dbReference type="SFLD" id="SFLDF00027">
    <property type="entry name" value="p-type_atpase"/>
    <property type="match status" value="1"/>
</dbReference>
<dbReference type="Pfam" id="PF13246">
    <property type="entry name" value="Cation_ATPase"/>
    <property type="match status" value="1"/>
</dbReference>
<evidence type="ECO:0000256" key="1">
    <source>
        <dbReference type="ARBA" id="ARBA00004141"/>
    </source>
</evidence>
<keyword evidence="9 19" id="KW-0067">ATP-binding</keyword>
<dbReference type="InterPro" id="IPR036412">
    <property type="entry name" value="HAD-like_sf"/>
</dbReference>
<name>A0A8S1ZZG5_ARAAE</name>
<evidence type="ECO:0000256" key="19">
    <source>
        <dbReference type="RuleBase" id="RU361146"/>
    </source>
</evidence>
<dbReference type="GO" id="GO:0005524">
    <property type="term" value="F:ATP binding"/>
    <property type="evidence" value="ECO:0007669"/>
    <property type="project" value="UniProtKB-KW"/>
</dbReference>
<keyword evidence="3 19" id="KW-0813">Transport</keyword>
<comment type="caution">
    <text evidence="19">Lacks conserved residue(s) required for the propagation of feature annotation.</text>
</comment>
<evidence type="ECO:0000256" key="11">
    <source>
        <dbReference type="ARBA" id="ARBA00022860"/>
    </source>
</evidence>
<dbReference type="InterPro" id="IPR001757">
    <property type="entry name" value="P_typ_ATPase"/>
</dbReference>
<dbReference type="GO" id="GO:0016887">
    <property type="term" value="F:ATP hydrolysis activity"/>
    <property type="evidence" value="ECO:0007669"/>
    <property type="project" value="InterPro"/>
</dbReference>
<feature type="transmembrane region" description="Helical" evidence="19">
    <location>
        <begin position="347"/>
        <end position="367"/>
    </location>
</feature>
<evidence type="ECO:0000256" key="13">
    <source>
        <dbReference type="ARBA" id="ARBA00022989"/>
    </source>
</evidence>
<keyword evidence="12" id="KW-1278">Translocase</keyword>
<keyword evidence="8 19" id="KW-0106">Calcium</keyword>
<comment type="function">
    <text evidence="18">This magnesium-dependent enzyme catalyzes the hydrolysis of ATP coupled with the translocation of calcium from the cytosol out of the cell or into organelles.</text>
</comment>
<dbReference type="FunFam" id="1.20.1110.10:FF:000039">
    <property type="entry name" value="Calcium-transporting ATPase"/>
    <property type="match status" value="1"/>
</dbReference>